<accession>A0A167KZJ4</accession>
<dbReference type="InterPro" id="IPR003323">
    <property type="entry name" value="OTU_dom"/>
</dbReference>
<feature type="compositionally biased region" description="Low complexity" evidence="1">
    <location>
        <begin position="21"/>
        <end position="33"/>
    </location>
</feature>
<feature type="region of interest" description="Disordered" evidence="1">
    <location>
        <begin position="308"/>
        <end position="329"/>
    </location>
</feature>
<gene>
    <name evidence="3" type="ORF">CALVIDRAFT_546027</name>
</gene>
<feature type="compositionally biased region" description="Low complexity" evidence="1">
    <location>
        <begin position="73"/>
        <end position="82"/>
    </location>
</feature>
<feature type="compositionally biased region" description="Basic and acidic residues" evidence="1">
    <location>
        <begin position="308"/>
        <end position="317"/>
    </location>
</feature>
<evidence type="ECO:0000256" key="1">
    <source>
        <dbReference type="SAM" id="MobiDB-lite"/>
    </source>
</evidence>
<dbReference type="SUPFAM" id="SSF54001">
    <property type="entry name" value="Cysteine proteinases"/>
    <property type="match status" value="1"/>
</dbReference>
<dbReference type="InterPro" id="IPR038765">
    <property type="entry name" value="Papain-like_cys_pep_sf"/>
</dbReference>
<dbReference type="GO" id="GO:0004843">
    <property type="term" value="F:cysteine-type deubiquitinase activity"/>
    <property type="evidence" value="ECO:0007669"/>
    <property type="project" value="TreeGrafter"/>
</dbReference>
<dbReference type="Proteomes" id="UP000076738">
    <property type="component" value="Unassembled WGS sequence"/>
</dbReference>
<reference evidence="3 4" key="1">
    <citation type="journal article" date="2016" name="Mol. Biol. Evol.">
        <title>Comparative Genomics of Early-Diverging Mushroom-Forming Fungi Provides Insights into the Origins of Lignocellulose Decay Capabilities.</title>
        <authorList>
            <person name="Nagy L.G."/>
            <person name="Riley R."/>
            <person name="Tritt A."/>
            <person name="Adam C."/>
            <person name="Daum C."/>
            <person name="Floudas D."/>
            <person name="Sun H."/>
            <person name="Yadav J.S."/>
            <person name="Pangilinan J."/>
            <person name="Larsson K.H."/>
            <person name="Matsuura K."/>
            <person name="Barry K."/>
            <person name="Labutti K."/>
            <person name="Kuo R."/>
            <person name="Ohm R.A."/>
            <person name="Bhattacharya S.S."/>
            <person name="Shirouzu T."/>
            <person name="Yoshinaga Y."/>
            <person name="Martin F.M."/>
            <person name="Grigoriev I.V."/>
            <person name="Hibbett D.S."/>
        </authorList>
    </citation>
    <scope>NUCLEOTIDE SEQUENCE [LARGE SCALE GENOMIC DNA]</scope>
    <source>
        <strain evidence="3 4">TUFC12733</strain>
    </source>
</reference>
<name>A0A167KZJ4_CALVF</name>
<dbReference type="PROSITE" id="PS50802">
    <property type="entry name" value="OTU"/>
    <property type="match status" value="1"/>
</dbReference>
<dbReference type="CDD" id="cd22748">
    <property type="entry name" value="OTU_OTUD6-like"/>
    <property type="match status" value="1"/>
</dbReference>
<dbReference type="OrthoDB" id="415023at2759"/>
<protein>
    <submittedName>
        <fullName evidence="3">Cysteine proteinase</fullName>
    </submittedName>
</protein>
<proteinExistence type="predicted"/>
<dbReference type="GO" id="GO:0016579">
    <property type="term" value="P:protein deubiquitination"/>
    <property type="evidence" value="ECO:0007669"/>
    <property type="project" value="TreeGrafter"/>
</dbReference>
<organism evidence="3 4">
    <name type="scientific">Calocera viscosa (strain TUFC12733)</name>
    <dbReference type="NCBI Taxonomy" id="1330018"/>
    <lineage>
        <taxon>Eukaryota</taxon>
        <taxon>Fungi</taxon>
        <taxon>Dikarya</taxon>
        <taxon>Basidiomycota</taxon>
        <taxon>Agaricomycotina</taxon>
        <taxon>Dacrymycetes</taxon>
        <taxon>Dacrymycetales</taxon>
        <taxon>Dacrymycetaceae</taxon>
        <taxon>Calocera</taxon>
    </lineage>
</organism>
<dbReference type="STRING" id="1330018.A0A167KZJ4"/>
<keyword evidence="4" id="KW-1185">Reference proteome</keyword>
<dbReference type="AlphaFoldDB" id="A0A167KZJ4"/>
<evidence type="ECO:0000313" key="3">
    <source>
        <dbReference type="EMBL" id="KZO95179.1"/>
    </source>
</evidence>
<dbReference type="PANTHER" id="PTHR12419:SF10">
    <property type="entry name" value="DEUBIQUITINASE OTUD6B"/>
    <property type="match status" value="1"/>
</dbReference>
<dbReference type="PANTHER" id="PTHR12419">
    <property type="entry name" value="OTU DOMAIN CONTAINING PROTEIN"/>
    <property type="match status" value="1"/>
</dbReference>
<sequence>MPVRVGLIKQLFSPPLPASGAPVSEPPSTASAPEPEDGDDLLDDLISQLEAKDGPMQAEDAKVLGEVALSQQAEAEGAPGAGKKMSSKDRFKARQARKAEALAASYLPPDPATDTRLEQEAAAEDSQIRAVCFERHLELWQCPPDGNCMFTAVADQLHLLGLLPAADARPEVTRRAAAQYIRAHPADFVPFLPSVTGEDGQGATDDGLMTSLQFDKYCEKIERTAAWGGQPELLALAKAFRVEIDVVQGGTPSVVRTLPGDAQGKWPVAAISYHRRMYGLGEHYNSLRPMERHTLLPHLLYNHKDIHEHLHPHDPHPHPHPHVVQHPTA</sequence>
<evidence type="ECO:0000259" key="2">
    <source>
        <dbReference type="PROSITE" id="PS50802"/>
    </source>
</evidence>
<feature type="region of interest" description="Disordered" evidence="1">
    <location>
        <begin position="73"/>
        <end position="121"/>
    </location>
</feature>
<feature type="region of interest" description="Disordered" evidence="1">
    <location>
        <begin position="12"/>
        <end position="41"/>
    </location>
</feature>
<dbReference type="EMBL" id="KV417290">
    <property type="protein sequence ID" value="KZO95179.1"/>
    <property type="molecule type" value="Genomic_DNA"/>
</dbReference>
<dbReference type="Gene3D" id="3.90.70.80">
    <property type="match status" value="1"/>
</dbReference>
<evidence type="ECO:0000313" key="4">
    <source>
        <dbReference type="Proteomes" id="UP000076738"/>
    </source>
</evidence>
<dbReference type="InterPro" id="IPR050704">
    <property type="entry name" value="Peptidase_C85-like"/>
</dbReference>
<feature type="compositionally biased region" description="Basic and acidic residues" evidence="1">
    <location>
        <begin position="86"/>
        <end position="100"/>
    </location>
</feature>
<feature type="domain" description="OTU" evidence="2">
    <location>
        <begin position="137"/>
        <end position="290"/>
    </location>
</feature>
<dbReference type="Pfam" id="PF02338">
    <property type="entry name" value="OTU"/>
    <property type="match status" value="1"/>
</dbReference>